<organism evidence="2 3">
    <name type="scientific">Protopolystoma xenopodis</name>
    <dbReference type="NCBI Taxonomy" id="117903"/>
    <lineage>
        <taxon>Eukaryota</taxon>
        <taxon>Metazoa</taxon>
        <taxon>Spiralia</taxon>
        <taxon>Lophotrochozoa</taxon>
        <taxon>Platyhelminthes</taxon>
        <taxon>Monogenea</taxon>
        <taxon>Polyopisthocotylea</taxon>
        <taxon>Polystomatidea</taxon>
        <taxon>Polystomatidae</taxon>
        <taxon>Protopolystoma</taxon>
    </lineage>
</organism>
<proteinExistence type="predicted"/>
<protein>
    <submittedName>
        <fullName evidence="2">Uncharacterized protein</fullName>
    </submittedName>
</protein>
<sequence length="92" mass="9305">MDETRINSCQYLRESSFTEMNSFGSGSGFSHSPTGHSSSNTTSLGFSGSSGGGSGGSSSALSGSSSGKHKIADVLTVQTFVCSSQYTTDGKS</sequence>
<evidence type="ECO:0000313" key="3">
    <source>
        <dbReference type="Proteomes" id="UP000784294"/>
    </source>
</evidence>
<evidence type="ECO:0000256" key="1">
    <source>
        <dbReference type="SAM" id="MobiDB-lite"/>
    </source>
</evidence>
<reference evidence="2" key="1">
    <citation type="submission" date="2018-11" db="EMBL/GenBank/DDBJ databases">
        <authorList>
            <consortium name="Pathogen Informatics"/>
        </authorList>
    </citation>
    <scope>NUCLEOTIDE SEQUENCE</scope>
</reference>
<gene>
    <name evidence="2" type="ORF">PXEA_LOCUS4043</name>
</gene>
<dbReference type="Proteomes" id="UP000784294">
    <property type="component" value="Unassembled WGS sequence"/>
</dbReference>
<evidence type="ECO:0000313" key="2">
    <source>
        <dbReference type="EMBL" id="VEL10603.1"/>
    </source>
</evidence>
<feature type="compositionally biased region" description="Low complexity" evidence="1">
    <location>
        <begin position="22"/>
        <end position="47"/>
    </location>
</feature>
<feature type="compositionally biased region" description="Low complexity" evidence="1">
    <location>
        <begin position="57"/>
        <end position="66"/>
    </location>
</feature>
<dbReference type="EMBL" id="CAAALY010009471">
    <property type="protein sequence ID" value="VEL10603.1"/>
    <property type="molecule type" value="Genomic_DNA"/>
</dbReference>
<feature type="region of interest" description="Disordered" evidence="1">
    <location>
        <begin position="22"/>
        <end position="66"/>
    </location>
</feature>
<keyword evidence="3" id="KW-1185">Reference proteome</keyword>
<accession>A0A448WFV0</accession>
<name>A0A448WFV0_9PLAT</name>
<comment type="caution">
    <text evidence="2">The sequence shown here is derived from an EMBL/GenBank/DDBJ whole genome shotgun (WGS) entry which is preliminary data.</text>
</comment>
<dbReference type="AlphaFoldDB" id="A0A448WFV0"/>